<name>A0ACC8ENY6_9PEZI</name>
<accession>A0ACC8ENY6</accession>
<keyword evidence="2" id="KW-1185">Reference proteome</keyword>
<proteinExistence type="predicted"/>
<dbReference type="EMBL" id="KV748252">
    <property type="protein sequence ID" value="OCK87933.1"/>
    <property type="molecule type" value="Genomic_DNA"/>
</dbReference>
<sequence>MSRCEASRQRQREFIPGPTPHMQGLYIYKLRVPNPNAGRISVAAGSAERCSSNLHQLPGPLRFPIFIPTIFSVHCPIYISPIIPPQSFSLLNLIQNYRINDSAPYLRMTFHLRPVMRSVMQPYRGRSHVNRL</sequence>
<organism evidence="1 2">
    <name type="scientific">Cenococcum geophilum 1.58</name>
    <dbReference type="NCBI Taxonomy" id="794803"/>
    <lineage>
        <taxon>Eukaryota</taxon>
        <taxon>Fungi</taxon>
        <taxon>Dikarya</taxon>
        <taxon>Ascomycota</taxon>
        <taxon>Pezizomycotina</taxon>
        <taxon>Dothideomycetes</taxon>
        <taxon>Pleosporomycetidae</taxon>
        <taxon>Gloniales</taxon>
        <taxon>Gloniaceae</taxon>
        <taxon>Cenococcum</taxon>
    </lineage>
</organism>
<evidence type="ECO:0000313" key="1">
    <source>
        <dbReference type="EMBL" id="OCK87933.1"/>
    </source>
</evidence>
<reference evidence="1 2" key="1">
    <citation type="journal article" date="2016" name="Nat. Commun.">
        <title>Ectomycorrhizal ecology is imprinted in the genome of the dominant symbiotic fungus Cenococcum geophilum.</title>
        <authorList>
            <consortium name="DOE Joint Genome Institute"/>
            <person name="Peter M."/>
            <person name="Kohler A."/>
            <person name="Ohm R.A."/>
            <person name="Kuo A."/>
            <person name="Krutzmann J."/>
            <person name="Morin E."/>
            <person name="Arend M."/>
            <person name="Barry K.W."/>
            <person name="Binder M."/>
            <person name="Choi C."/>
            <person name="Clum A."/>
            <person name="Copeland A."/>
            <person name="Grisel N."/>
            <person name="Haridas S."/>
            <person name="Kipfer T."/>
            <person name="LaButti K."/>
            <person name="Lindquist E."/>
            <person name="Lipzen A."/>
            <person name="Maire R."/>
            <person name="Meier B."/>
            <person name="Mihaltcheva S."/>
            <person name="Molinier V."/>
            <person name="Murat C."/>
            <person name="Poggeler S."/>
            <person name="Quandt C.A."/>
            <person name="Sperisen C."/>
            <person name="Tritt A."/>
            <person name="Tisserant E."/>
            <person name="Crous P.W."/>
            <person name="Henrissat B."/>
            <person name="Nehls U."/>
            <person name="Egli S."/>
            <person name="Spatafora J.W."/>
            <person name="Grigoriev I.V."/>
            <person name="Martin F.M."/>
        </authorList>
    </citation>
    <scope>NUCLEOTIDE SEQUENCE [LARGE SCALE GENOMIC DNA]</scope>
    <source>
        <strain evidence="1 2">1.58</strain>
    </source>
</reference>
<dbReference type="Proteomes" id="UP000250078">
    <property type="component" value="Unassembled WGS sequence"/>
</dbReference>
<gene>
    <name evidence="1" type="ORF">K441DRAFT_331602</name>
</gene>
<evidence type="ECO:0000313" key="2">
    <source>
        <dbReference type="Proteomes" id="UP000250078"/>
    </source>
</evidence>
<protein>
    <submittedName>
        <fullName evidence="1">Uncharacterized protein</fullName>
    </submittedName>
</protein>